<dbReference type="RefSeq" id="WP_193460747.1">
    <property type="nucleotide sequence ID" value="NZ_BMXO01000001.1"/>
</dbReference>
<dbReference type="Proteomes" id="UP000647585">
    <property type="component" value="Unassembled WGS sequence"/>
</dbReference>
<feature type="transmembrane region" description="Helical" evidence="1">
    <location>
        <begin position="86"/>
        <end position="108"/>
    </location>
</feature>
<evidence type="ECO:0000313" key="3">
    <source>
        <dbReference type="Proteomes" id="UP000647585"/>
    </source>
</evidence>
<name>A0ABQ2WAC7_9GAMM</name>
<sequence>MEVTSLGKKVFNASLAIFIYLQFAALLSFYTYWRTIGVDPSGYFSIQDILVLSMAISLPLFLLFVAMIFGFFVFKEDGDYMRFEGSPLKGFCILFAIFSLSIFSASALPASWDVAFLVVFVNCCHFTKYGIGYLLSPLRLDEVFGTKKSAFVYSSIVLLGLLMALPGSQFFARGDLESEYRDAAVFLVGDDVEYGLLGKIGDYHVIDTGSDKVIVVPNSRIDKIVYSR</sequence>
<feature type="transmembrane region" description="Helical" evidence="1">
    <location>
        <begin position="49"/>
        <end position="74"/>
    </location>
</feature>
<comment type="caution">
    <text evidence="2">The sequence shown here is derived from an EMBL/GenBank/DDBJ whole genome shotgun (WGS) entry which is preliminary data.</text>
</comment>
<feature type="transmembrane region" description="Helical" evidence="1">
    <location>
        <begin position="12"/>
        <end position="33"/>
    </location>
</feature>
<reference evidence="3" key="1">
    <citation type="journal article" date="2019" name="Int. J. Syst. Evol. Microbiol.">
        <title>The Global Catalogue of Microorganisms (GCM) 10K type strain sequencing project: providing services to taxonomists for standard genome sequencing and annotation.</title>
        <authorList>
            <consortium name="The Broad Institute Genomics Platform"/>
            <consortium name="The Broad Institute Genome Sequencing Center for Infectious Disease"/>
            <person name="Wu L."/>
            <person name="Ma J."/>
        </authorList>
    </citation>
    <scope>NUCLEOTIDE SEQUENCE [LARGE SCALE GENOMIC DNA]</scope>
    <source>
        <strain evidence="3">KCTC 22157</strain>
    </source>
</reference>
<dbReference type="EMBL" id="BMXO01000001">
    <property type="protein sequence ID" value="GGW45155.1"/>
    <property type="molecule type" value="Genomic_DNA"/>
</dbReference>
<accession>A0ABQ2WAC7</accession>
<keyword evidence="1" id="KW-1133">Transmembrane helix</keyword>
<keyword evidence="1" id="KW-0472">Membrane</keyword>
<feature type="transmembrane region" description="Helical" evidence="1">
    <location>
        <begin position="150"/>
        <end position="172"/>
    </location>
</feature>
<protein>
    <submittedName>
        <fullName evidence="2">Uncharacterized protein</fullName>
    </submittedName>
</protein>
<feature type="transmembrane region" description="Helical" evidence="1">
    <location>
        <begin position="114"/>
        <end position="138"/>
    </location>
</feature>
<evidence type="ECO:0000313" key="2">
    <source>
        <dbReference type="EMBL" id="GGW45155.1"/>
    </source>
</evidence>
<keyword evidence="3" id="KW-1185">Reference proteome</keyword>
<keyword evidence="1" id="KW-0812">Transmembrane</keyword>
<organism evidence="2 3">
    <name type="scientific">Halomonas johnsoniae</name>
    <dbReference type="NCBI Taxonomy" id="502832"/>
    <lineage>
        <taxon>Bacteria</taxon>
        <taxon>Pseudomonadati</taxon>
        <taxon>Pseudomonadota</taxon>
        <taxon>Gammaproteobacteria</taxon>
        <taxon>Oceanospirillales</taxon>
        <taxon>Halomonadaceae</taxon>
        <taxon>Halomonas</taxon>
    </lineage>
</organism>
<gene>
    <name evidence="2" type="ORF">GCM10007158_02200</name>
</gene>
<proteinExistence type="predicted"/>
<evidence type="ECO:0000256" key="1">
    <source>
        <dbReference type="SAM" id="Phobius"/>
    </source>
</evidence>